<feature type="transmembrane region" description="Helical" evidence="8">
    <location>
        <begin position="151"/>
        <end position="172"/>
    </location>
</feature>
<feature type="transmembrane region" description="Helical" evidence="8">
    <location>
        <begin position="391"/>
        <end position="416"/>
    </location>
</feature>
<feature type="transmembrane region" description="Helical" evidence="8">
    <location>
        <begin position="301"/>
        <end position="325"/>
    </location>
</feature>
<dbReference type="AlphaFoldDB" id="A0A2P7YJ85"/>
<dbReference type="InterPro" id="IPR005828">
    <property type="entry name" value="MFS_sugar_transport-like"/>
</dbReference>
<feature type="transmembrane region" description="Helical" evidence="8">
    <location>
        <begin position="365"/>
        <end position="385"/>
    </location>
</feature>
<name>A0A2P7YJ85_9PEZI</name>
<dbReference type="InterPro" id="IPR045263">
    <property type="entry name" value="GLUT"/>
</dbReference>
<evidence type="ECO:0000259" key="9">
    <source>
        <dbReference type="PROSITE" id="PS50850"/>
    </source>
</evidence>
<dbReference type="GO" id="GO:0016020">
    <property type="term" value="C:membrane"/>
    <property type="evidence" value="ECO:0007669"/>
    <property type="project" value="UniProtKB-SubCell"/>
</dbReference>
<feature type="transmembrane region" description="Helical" evidence="8">
    <location>
        <begin position="94"/>
        <end position="116"/>
    </location>
</feature>
<dbReference type="PROSITE" id="PS00217">
    <property type="entry name" value="SUGAR_TRANSPORT_2"/>
    <property type="match status" value="1"/>
</dbReference>
<dbReference type="PROSITE" id="PS00216">
    <property type="entry name" value="SUGAR_TRANSPORT_1"/>
    <property type="match status" value="1"/>
</dbReference>
<feature type="region of interest" description="Disordered" evidence="7">
    <location>
        <begin position="237"/>
        <end position="278"/>
    </location>
</feature>
<proteinExistence type="inferred from homology"/>
<dbReference type="SUPFAM" id="SSF103473">
    <property type="entry name" value="MFS general substrate transporter"/>
    <property type="match status" value="1"/>
</dbReference>
<comment type="caution">
    <text evidence="10">The sequence shown here is derived from an EMBL/GenBank/DDBJ whole genome shotgun (WGS) entry which is preliminary data.</text>
</comment>
<feature type="transmembrane region" description="Helical" evidence="8">
    <location>
        <begin position="63"/>
        <end position="82"/>
    </location>
</feature>
<dbReference type="PROSITE" id="PS50850">
    <property type="entry name" value="MFS"/>
    <property type="match status" value="1"/>
</dbReference>
<feature type="transmembrane region" description="Helical" evidence="8">
    <location>
        <begin position="9"/>
        <end position="28"/>
    </location>
</feature>
<sequence>MAFKDVTPYFLFVLLVATIGPFLFGYHLSELNAPIAVITCRKRASTQVAASLPQCIPMTSAEVGLVSSIFTLGGLCGALGAGPLSANYGRYKTMLGTTLFHILGPVLEALTINIPILTVGRFISGIGAGAALVVVPIYISELAPPKEKGFFGALTQIMTNVGILTTQVLGLFLSKGQYWRIILAVGGMFGAGQLAGLLLGGQESPKWLADHGKPVPAKRILRKLRGHAANIEAEVKGWGVSSSETQDDEEETLLNNENAHPATDNIPEHERADENESTSKAVAREVLGPFQVLRHPDSRRAVLVIMVVMLSQQLTGINSVVMYGVDVLADLLAANSAILNVAVAALNVVVTTGSAPLVDKLGRKTCLLLSVATMAISSMLLGIAILKHIPILSAVAVVLFVSGFAFGLGPIPFILSSELVNAEAVGSTQSWALAANWISTFVVAQFFPIVNEALGGGKTYFIFTTVALLSGIFIAAFLPESKDKSTADEVWGRSKPSGRED</sequence>
<dbReference type="InterPro" id="IPR020846">
    <property type="entry name" value="MFS_dom"/>
</dbReference>
<comment type="similarity">
    <text evidence="2">Belongs to the major facilitator superfamily. Sugar transporter (TC 2.A.1.1) family.</text>
</comment>
<dbReference type="InterPro" id="IPR005829">
    <property type="entry name" value="Sugar_transporter_CS"/>
</dbReference>
<keyword evidence="5 8" id="KW-1133">Transmembrane helix</keyword>
<dbReference type="PRINTS" id="PR00171">
    <property type="entry name" value="SUGRTRNSPORT"/>
</dbReference>
<evidence type="ECO:0000313" key="10">
    <source>
        <dbReference type="EMBL" id="PSK36041.1"/>
    </source>
</evidence>
<evidence type="ECO:0000256" key="8">
    <source>
        <dbReference type="SAM" id="Phobius"/>
    </source>
</evidence>
<dbReference type="PANTHER" id="PTHR23503">
    <property type="entry name" value="SOLUTE CARRIER FAMILY 2"/>
    <property type="match status" value="1"/>
</dbReference>
<reference evidence="10 11" key="1">
    <citation type="submission" date="2017-05" db="EMBL/GenBank/DDBJ databases">
        <title>Draft genome sequence of Elsinoe australis.</title>
        <authorList>
            <person name="Cheng Q."/>
        </authorList>
    </citation>
    <scope>NUCLEOTIDE SEQUENCE [LARGE SCALE GENOMIC DNA]</scope>
    <source>
        <strain evidence="10 11">NL1</strain>
    </source>
</reference>
<evidence type="ECO:0000256" key="6">
    <source>
        <dbReference type="ARBA" id="ARBA00023136"/>
    </source>
</evidence>
<dbReference type="GO" id="GO:0015149">
    <property type="term" value="F:hexose transmembrane transporter activity"/>
    <property type="evidence" value="ECO:0007669"/>
    <property type="project" value="TreeGrafter"/>
</dbReference>
<dbReference type="Proteomes" id="UP000243723">
    <property type="component" value="Unassembled WGS sequence"/>
</dbReference>
<evidence type="ECO:0000256" key="1">
    <source>
        <dbReference type="ARBA" id="ARBA00004141"/>
    </source>
</evidence>
<feature type="transmembrane region" description="Helical" evidence="8">
    <location>
        <begin position="122"/>
        <end position="139"/>
    </location>
</feature>
<dbReference type="PANTHER" id="PTHR23503:SF8">
    <property type="entry name" value="FACILITATED GLUCOSE TRANSPORTER PROTEIN 1"/>
    <property type="match status" value="1"/>
</dbReference>
<dbReference type="STRING" id="40998.A0A2P7YJ85"/>
<feature type="transmembrane region" description="Helical" evidence="8">
    <location>
        <begin position="459"/>
        <end position="478"/>
    </location>
</feature>
<evidence type="ECO:0000256" key="7">
    <source>
        <dbReference type="SAM" id="MobiDB-lite"/>
    </source>
</evidence>
<dbReference type="EMBL" id="NHZQ01000422">
    <property type="protein sequence ID" value="PSK36041.1"/>
    <property type="molecule type" value="Genomic_DNA"/>
</dbReference>
<feature type="domain" description="Major facilitator superfamily (MFS) profile" evidence="9">
    <location>
        <begin position="13"/>
        <end position="482"/>
    </location>
</feature>
<dbReference type="Pfam" id="PF00083">
    <property type="entry name" value="Sugar_tr"/>
    <property type="match status" value="1"/>
</dbReference>
<evidence type="ECO:0000256" key="4">
    <source>
        <dbReference type="ARBA" id="ARBA00022692"/>
    </source>
</evidence>
<keyword evidence="11" id="KW-1185">Reference proteome</keyword>
<evidence type="ECO:0000313" key="11">
    <source>
        <dbReference type="Proteomes" id="UP000243723"/>
    </source>
</evidence>
<evidence type="ECO:0000256" key="5">
    <source>
        <dbReference type="ARBA" id="ARBA00022989"/>
    </source>
</evidence>
<accession>A0A2P7YJ85</accession>
<evidence type="ECO:0000256" key="2">
    <source>
        <dbReference type="ARBA" id="ARBA00010992"/>
    </source>
</evidence>
<dbReference type="InterPro" id="IPR003663">
    <property type="entry name" value="Sugar/inositol_transpt"/>
</dbReference>
<dbReference type="OrthoDB" id="4540492at2759"/>
<keyword evidence="6 8" id="KW-0472">Membrane</keyword>
<feature type="transmembrane region" description="Helical" evidence="8">
    <location>
        <begin position="428"/>
        <end position="447"/>
    </location>
</feature>
<comment type="subcellular location">
    <subcellularLocation>
        <location evidence="1">Membrane</location>
        <topology evidence="1">Multi-pass membrane protein</topology>
    </subcellularLocation>
</comment>
<gene>
    <name evidence="10" type="ORF">B9Z65_5856</name>
</gene>
<protein>
    <recommendedName>
        <fullName evidence="9">Major facilitator superfamily (MFS) profile domain-containing protein</fullName>
    </recommendedName>
</protein>
<organism evidence="10 11">
    <name type="scientific">Elsinoe australis</name>
    <dbReference type="NCBI Taxonomy" id="40998"/>
    <lineage>
        <taxon>Eukaryota</taxon>
        <taxon>Fungi</taxon>
        <taxon>Dikarya</taxon>
        <taxon>Ascomycota</taxon>
        <taxon>Pezizomycotina</taxon>
        <taxon>Dothideomycetes</taxon>
        <taxon>Dothideomycetidae</taxon>
        <taxon>Myriangiales</taxon>
        <taxon>Elsinoaceae</taxon>
        <taxon>Elsinoe</taxon>
    </lineage>
</organism>
<dbReference type="InterPro" id="IPR036259">
    <property type="entry name" value="MFS_trans_sf"/>
</dbReference>
<evidence type="ECO:0000256" key="3">
    <source>
        <dbReference type="ARBA" id="ARBA00022448"/>
    </source>
</evidence>
<keyword evidence="3" id="KW-0813">Transport</keyword>
<feature type="transmembrane region" description="Helical" evidence="8">
    <location>
        <begin position="337"/>
        <end position="358"/>
    </location>
</feature>
<keyword evidence="4 8" id="KW-0812">Transmembrane</keyword>
<feature type="transmembrane region" description="Helical" evidence="8">
    <location>
        <begin position="178"/>
        <end position="199"/>
    </location>
</feature>
<dbReference type="Gene3D" id="1.20.1250.20">
    <property type="entry name" value="MFS general substrate transporter like domains"/>
    <property type="match status" value="1"/>
</dbReference>